<evidence type="ECO:0000256" key="3">
    <source>
        <dbReference type="ARBA" id="ARBA00022670"/>
    </source>
</evidence>
<feature type="transmembrane region" description="Helical" evidence="8">
    <location>
        <begin position="48"/>
        <end position="64"/>
    </location>
</feature>
<dbReference type="GO" id="GO:0008233">
    <property type="term" value="F:peptidase activity"/>
    <property type="evidence" value="ECO:0007669"/>
    <property type="project" value="UniProtKB-KW"/>
</dbReference>
<evidence type="ECO:0000256" key="2">
    <source>
        <dbReference type="ARBA" id="ARBA00022475"/>
    </source>
</evidence>
<evidence type="ECO:0000256" key="8">
    <source>
        <dbReference type="SAM" id="Phobius"/>
    </source>
</evidence>
<dbReference type="NCBIfam" id="TIGR02602">
    <property type="entry name" value="8TM_EpsH"/>
    <property type="match status" value="1"/>
</dbReference>
<dbReference type="RefSeq" id="WP_105335918.1">
    <property type="nucleotide sequence ID" value="NZ_PUHZ01000014.1"/>
</dbReference>
<feature type="transmembrane region" description="Helical" evidence="8">
    <location>
        <begin position="222"/>
        <end position="242"/>
    </location>
</feature>
<feature type="transmembrane region" description="Helical" evidence="8">
    <location>
        <begin position="262"/>
        <end position="287"/>
    </location>
</feature>
<keyword evidence="2" id="KW-1003">Cell membrane</keyword>
<evidence type="ECO:0000313" key="9">
    <source>
        <dbReference type="EMBL" id="PQO45427.1"/>
    </source>
</evidence>
<feature type="transmembrane region" description="Helical" evidence="8">
    <location>
        <begin position="130"/>
        <end position="151"/>
    </location>
</feature>
<comment type="caution">
    <text evidence="9">The sequence shown here is derived from an EMBL/GenBank/DDBJ whole genome shotgun (WGS) entry which is preliminary data.</text>
</comment>
<keyword evidence="6 8" id="KW-1133">Transmembrane helix</keyword>
<gene>
    <name evidence="9" type="ORF">C5Y93_13325</name>
</gene>
<feature type="transmembrane region" description="Helical" evidence="8">
    <location>
        <begin position="107"/>
        <end position="124"/>
    </location>
</feature>
<dbReference type="InterPro" id="IPR019127">
    <property type="entry name" value="Exosortase"/>
</dbReference>
<keyword evidence="7 8" id="KW-0472">Membrane</keyword>
<sequence>MTSIPRNRVWSLPDFAMVGIIVLALAYAYLAVFAELVGDWSSNPDMSHGYFVPVVALWLLWLRSEMAPKGESWRVGWGWVLAGGAAISLGAALRVGGILFRSTTVEAWSLMPIVAGLVMALGGWKALRWAWPSVFFLVFMLPLPSVIGGMLKTNLQSIATTASCYSLQVLGIPAISEGNVIWLSTQAVGVAEACNGLRMLTSFFAISVAACFVLDRPIWQKVVLVLSAPMIGVIANTFRITLTGIVYEQGVSESVSEFVHDFAGWIMMPLAIAILMVELWILSGLVLPDESGSPYEEQLST</sequence>
<dbReference type="OrthoDB" id="9797363at2"/>
<dbReference type="Pfam" id="PF09721">
    <property type="entry name" value="Exosortase_EpsH"/>
    <property type="match status" value="1"/>
</dbReference>
<comment type="subcellular location">
    <subcellularLocation>
        <location evidence="1">Cell membrane</location>
        <topology evidence="1">Multi-pass membrane protein</topology>
    </subcellularLocation>
</comment>
<feature type="transmembrane region" description="Helical" evidence="8">
    <location>
        <begin position="76"/>
        <end position="95"/>
    </location>
</feature>
<evidence type="ECO:0000256" key="4">
    <source>
        <dbReference type="ARBA" id="ARBA00022692"/>
    </source>
</evidence>
<feature type="transmembrane region" description="Helical" evidence="8">
    <location>
        <begin position="196"/>
        <end position="215"/>
    </location>
</feature>
<dbReference type="InterPro" id="IPR026392">
    <property type="entry name" value="Exo/Archaeosortase_dom"/>
</dbReference>
<reference evidence="9 10" key="1">
    <citation type="submission" date="2018-02" db="EMBL/GenBank/DDBJ databases">
        <title>Comparative genomes isolates from brazilian mangrove.</title>
        <authorList>
            <person name="Araujo J.E."/>
            <person name="Taketani R.G."/>
            <person name="Silva M.C.P."/>
            <person name="Loureco M.V."/>
            <person name="Andreote F.D."/>
        </authorList>
    </citation>
    <scope>NUCLEOTIDE SEQUENCE [LARGE SCALE GENOMIC DNA]</scope>
    <source>
        <strain evidence="9 10">Nap-Phe MGV</strain>
    </source>
</reference>
<dbReference type="GO" id="GO:0006508">
    <property type="term" value="P:proteolysis"/>
    <property type="evidence" value="ECO:0007669"/>
    <property type="project" value="UniProtKB-KW"/>
</dbReference>
<dbReference type="InterPro" id="IPR013426">
    <property type="entry name" value="EpsH-like"/>
</dbReference>
<evidence type="ECO:0000256" key="1">
    <source>
        <dbReference type="ARBA" id="ARBA00004651"/>
    </source>
</evidence>
<keyword evidence="4 8" id="KW-0812">Transmembrane</keyword>
<evidence type="ECO:0000256" key="5">
    <source>
        <dbReference type="ARBA" id="ARBA00022801"/>
    </source>
</evidence>
<dbReference type="EMBL" id="PUHZ01000014">
    <property type="protein sequence ID" value="PQO45427.1"/>
    <property type="molecule type" value="Genomic_DNA"/>
</dbReference>
<name>A0A2S8GLW8_9BACT</name>
<accession>A0A2S8GLW8</accession>
<keyword evidence="5" id="KW-0378">Hydrolase</keyword>
<evidence type="ECO:0000256" key="6">
    <source>
        <dbReference type="ARBA" id="ARBA00022989"/>
    </source>
</evidence>
<organism evidence="9 10">
    <name type="scientific">Blastopirellula marina</name>
    <dbReference type="NCBI Taxonomy" id="124"/>
    <lineage>
        <taxon>Bacteria</taxon>
        <taxon>Pseudomonadati</taxon>
        <taxon>Planctomycetota</taxon>
        <taxon>Planctomycetia</taxon>
        <taxon>Pirellulales</taxon>
        <taxon>Pirellulaceae</taxon>
        <taxon>Blastopirellula</taxon>
    </lineage>
</organism>
<dbReference type="Proteomes" id="UP000237819">
    <property type="component" value="Unassembled WGS sequence"/>
</dbReference>
<evidence type="ECO:0000256" key="7">
    <source>
        <dbReference type="ARBA" id="ARBA00023136"/>
    </source>
</evidence>
<protein>
    <submittedName>
        <fullName evidence="9">Exosortase</fullName>
    </submittedName>
</protein>
<proteinExistence type="predicted"/>
<dbReference type="GO" id="GO:0005886">
    <property type="term" value="C:plasma membrane"/>
    <property type="evidence" value="ECO:0007669"/>
    <property type="project" value="UniProtKB-SubCell"/>
</dbReference>
<dbReference type="AlphaFoldDB" id="A0A2S8GLW8"/>
<evidence type="ECO:0000313" key="10">
    <source>
        <dbReference type="Proteomes" id="UP000237819"/>
    </source>
</evidence>
<keyword evidence="3" id="KW-0645">Protease</keyword>
<dbReference type="NCBIfam" id="TIGR04178">
    <property type="entry name" value="exo_archaeo"/>
    <property type="match status" value="1"/>
</dbReference>
<feature type="transmembrane region" description="Helical" evidence="8">
    <location>
        <begin position="15"/>
        <end position="36"/>
    </location>
</feature>